<reference evidence="8" key="1">
    <citation type="journal article" date="2023" name="GigaByte">
        <title>Genome assembly of the bearded iris, Iris pallida Lam.</title>
        <authorList>
            <person name="Bruccoleri R.E."/>
            <person name="Oakeley E.J."/>
            <person name="Faust A.M.E."/>
            <person name="Altorfer M."/>
            <person name="Dessus-Babus S."/>
            <person name="Burckhardt D."/>
            <person name="Oertli M."/>
            <person name="Naumann U."/>
            <person name="Petersen F."/>
            <person name="Wong J."/>
        </authorList>
    </citation>
    <scope>NUCLEOTIDE SEQUENCE</scope>
    <source>
        <strain evidence="8">GSM-AAB239-AS_SAM_17_03QT</strain>
    </source>
</reference>
<feature type="region of interest" description="Disordered" evidence="6">
    <location>
        <begin position="247"/>
        <end position="290"/>
    </location>
</feature>
<dbReference type="GO" id="GO:0005669">
    <property type="term" value="C:transcription factor TFIID complex"/>
    <property type="evidence" value="ECO:0007669"/>
    <property type="project" value="InterPro"/>
</dbReference>
<keyword evidence="3" id="KW-0805">Transcription regulation</keyword>
<feature type="region of interest" description="Disordered" evidence="6">
    <location>
        <begin position="1"/>
        <end position="66"/>
    </location>
</feature>
<evidence type="ECO:0000256" key="6">
    <source>
        <dbReference type="SAM" id="MobiDB-lite"/>
    </source>
</evidence>
<evidence type="ECO:0000256" key="3">
    <source>
        <dbReference type="ARBA" id="ARBA00023015"/>
    </source>
</evidence>
<sequence>MADNPSPSPQIPQNPSLLSPQVPPSPSSSIDIPSISSPQLPPLHPQNPNPNPNAMASPSSSTLQNLQRNGSIPRLQQIQQQLGAAMAGRGGGQVSFSGIGGGQPGQLPMLPGQSVAQFNNMQSQLMMQPRQKAALVQGMQFNSTNPSGQALQGMQAMGTMGSLGMNSQLKGNMPLSYGQQRFNNGQMRQQQTSLQTPLTSPQKLHGQSLPRGSSLAAMNSQFPGLAQNGQSALVQTTFLSQQQQMLKQMQPGMVAPASPSHHLQQQQQQRQQTFSQQQLSMPQLQHQKSVGLNQQQISQLMQMQHQKSLNLSQHQISQLIQHSQLASPRQHQAPQQQLLQQQQQLQQLQQLQQQQQQQQQSPRMQQGSGFQNSISLTGSQPDTPASVTTITGGNSSQGTEASNQLLGKRKIQDLVSQVDPLGKLEPDVEDLLLEISDDFIDSVTTFACTLAKHRKSSTLESKDLLLHLEKNWHLTIPGFTREGQMYQKQSSSNDFHRNRLEMVRAVMESPEVESDPGGTRGNIKQVTTSSALGRPIKPSPSSEQLVLSATGSQMLQKVPQF</sequence>
<feature type="compositionally biased region" description="Low complexity" evidence="6">
    <location>
        <begin position="189"/>
        <end position="202"/>
    </location>
</feature>
<feature type="compositionally biased region" description="Pro residues" evidence="6">
    <location>
        <begin position="39"/>
        <end position="51"/>
    </location>
</feature>
<feature type="region of interest" description="Disordered" evidence="6">
    <location>
        <begin position="185"/>
        <end position="210"/>
    </location>
</feature>
<dbReference type="CDD" id="cd07981">
    <property type="entry name" value="HFD_TAF12"/>
    <property type="match status" value="1"/>
</dbReference>
<dbReference type="EMBL" id="JANAVB010040014">
    <property type="protein sequence ID" value="KAJ6799117.1"/>
    <property type="molecule type" value="Genomic_DNA"/>
</dbReference>
<dbReference type="Gene3D" id="1.10.20.10">
    <property type="entry name" value="Histone, subunit A"/>
    <property type="match status" value="1"/>
</dbReference>
<evidence type="ECO:0000256" key="2">
    <source>
        <dbReference type="ARBA" id="ARBA00007530"/>
    </source>
</evidence>
<dbReference type="GO" id="GO:0017025">
    <property type="term" value="F:TBP-class protein binding"/>
    <property type="evidence" value="ECO:0007669"/>
    <property type="project" value="TreeGrafter"/>
</dbReference>
<feature type="compositionally biased region" description="Polar residues" evidence="6">
    <location>
        <begin position="361"/>
        <end position="402"/>
    </location>
</feature>
<dbReference type="GO" id="GO:0051123">
    <property type="term" value="P:RNA polymerase II preinitiation complex assembly"/>
    <property type="evidence" value="ECO:0007669"/>
    <property type="project" value="TreeGrafter"/>
</dbReference>
<evidence type="ECO:0000256" key="1">
    <source>
        <dbReference type="ARBA" id="ARBA00004123"/>
    </source>
</evidence>
<feature type="compositionally biased region" description="Polar residues" evidence="6">
    <location>
        <begin position="539"/>
        <end position="550"/>
    </location>
</feature>
<name>A0AAX6E4T5_IRIPA</name>
<dbReference type="PANTHER" id="PTHR12264:SF26">
    <property type="entry name" value="TRANSCRIPTION INITIATION FACTOR TFIID SUBUNIT 12B"/>
    <property type="match status" value="1"/>
</dbReference>
<proteinExistence type="inferred from homology"/>
<dbReference type="GO" id="GO:0000124">
    <property type="term" value="C:SAGA complex"/>
    <property type="evidence" value="ECO:0007669"/>
    <property type="project" value="InterPro"/>
</dbReference>
<dbReference type="InterPro" id="IPR003228">
    <property type="entry name" value="TFIID_TAF12_dom"/>
</dbReference>
<feature type="domain" description="Transcription initiation factor TFIID subunit 12" evidence="7">
    <location>
        <begin position="407"/>
        <end position="474"/>
    </location>
</feature>
<dbReference type="Proteomes" id="UP001140949">
    <property type="component" value="Unassembled WGS sequence"/>
</dbReference>
<dbReference type="PANTHER" id="PTHR12264">
    <property type="entry name" value="TRANSCRIPTION INITIATION FACTOR TFIID SUBUNIT 12"/>
    <property type="match status" value="1"/>
</dbReference>
<gene>
    <name evidence="8" type="ORF">M6B38_209360</name>
</gene>
<evidence type="ECO:0000256" key="4">
    <source>
        <dbReference type="ARBA" id="ARBA00023163"/>
    </source>
</evidence>
<feature type="compositionally biased region" description="Polar residues" evidence="6">
    <location>
        <begin position="522"/>
        <end position="531"/>
    </location>
</feature>
<feature type="compositionally biased region" description="Low complexity" evidence="6">
    <location>
        <begin position="27"/>
        <end position="38"/>
    </location>
</feature>
<dbReference type="GO" id="GO:0003677">
    <property type="term" value="F:DNA binding"/>
    <property type="evidence" value="ECO:0007669"/>
    <property type="project" value="TreeGrafter"/>
</dbReference>
<organism evidence="8 9">
    <name type="scientific">Iris pallida</name>
    <name type="common">Sweet iris</name>
    <dbReference type="NCBI Taxonomy" id="29817"/>
    <lineage>
        <taxon>Eukaryota</taxon>
        <taxon>Viridiplantae</taxon>
        <taxon>Streptophyta</taxon>
        <taxon>Embryophyta</taxon>
        <taxon>Tracheophyta</taxon>
        <taxon>Spermatophyta</taxon>
        <taxon>Magnoliopsida</taxon>
        <taxon>Liliopsida</taxon>
        <taxon>Asparagales</taxon>
        <taxon>Iridaceae</taxon>
        <taxon>Iridoideae</taxon>
        <taxon>Irideae</taxon>
        <taxon>Iris</taxon>
    </lineage>
</organism>
<dbReference type="SUPFAM" id="SSF47113">
    <property type="entry name" value="Histone-fold"/>
    <property type="match status" value="1"/>
</dbReference>
<feature type="compositionally biased region" description="Pro residues" evidence="6">
    <location>
        <begin position="1"/>
        <end position="12"/>
    </location>
</feature>
<comment type="similarity">
    <text evidence="2">Belongs to the TAF12 family.</text>
</comment>
<comment type="caution">
    <text evidence="8">The sequence shown here is derived from an EMBL/GenBank/DDBJ whole genome shotgun (WGS) entry which is preliminary data.</text>
</comment>
<evidence type="ECO:0000256" key="5">
    <source>
        <dbReference type="ARBA" id="ARBA00023242"/>
    </source>
</evidence>
<protein>
    <submittedName>
        <fullName evidence="8">Transcription initiation factor TFIID subunit 12b</fullName>
    </submittedName>
</protein>
<evidence type="ECO:0000313" key="9">
    <source>
        <dbReference type="Proteomes" id="UP001140949"/>
    </source>
</evidence>
<feature type="compositionally biased region" description="Low complexity" evidence="6">
    <location>
        <begin position="52"/>
        <end position="61"/>
    </location>
</feature>
<keyword evidence="5" id="KW-0539">Nucleus</keyword>
<evidence type="ECO:0000313" key="8">
    <source>
        <dbReference type="EMBL" id="KAJ6799117.1"/>
    </source>
</evidence>
<keyword evidence="4" id="KW-0804">Transcription</keyword>
<feature type="compositionally biased region" description="Low complexity" evidence="6">
    <location>
        <begin position="264"/>
        <end position="287"/>
    </location>
</feature>
<dbReference type="InterPro" id="IPR037794">
    <property type="entry name" value="TAF12"/>
</dbReference>
<dbReference type="Pfam" id="PF03847">
    <property type="entry name" value="TFIID_20kDa"/>
    <property type="match status" value="1"/>
</dbReference>
<keyword evidence="9" id="KW-1185">Reference proteome</keyword>
<dbReference type="FunFam" id="1.10.20.10:FF:000011">
    <property type="entry name" value="Transcription initiation factor TFIID subunit 12"/>
    <property type="match status" value="1"/>
</dbReference>
<comment type="subcellular location">
    <subcellularLocation>
        <location evidence="1">Nucleus</location>
    </subcellularLocation>
</comment>
<reference evidence="8" key="2">
    <citation type="submission" date="2023-04" db="EMBL/GenBank/DDBJ databases">
        <authorList>
            <person name="Bruccoleri R.E."/>
            <person name="Oakeley E.J."/>
            <person name="Faust A.-M."/>
            <person name="Dessus-Babus S."/>
            <person name="Altorfer M."/>
            <person name="Burckhardt D."/>
            <person name="Oertli M."/>
            <person name="Naumann U."/>
            <person name="Petersen F."/>
            <person name="Wong J."/>
        </authorList>
    </citation>
    <scope>NUCLEOTIDE SEQUENCE</scope>
    <source>
        <strain evidence="8">GSM-AAB239-AS_SAM_17_03QT</strain>
        <tissue evidence="8">Leaf</tissue>
    </source>
</reference>
<feature type="region of interest" description="Disordered" evidence="6">
    <location>
        <begin position="354"/>
        <end position="402"/>
    </location>
</feature>
<dbReference type="AlphaFoldDB" id="A0AAX6E4T5"/>
<feature type="region of interest" description="Disordered" evidence="6">
    <location>
        <begin position="510"/>
        <end position="550"/>
    </location>
</feature>
<dbReference type="GO" id="GO:0046982">
    <property type="term" value="F:protein heterodimerization activity"/>
    <property type="evidence" value="ECO:0007669"/>
    <property type="project" value="InterPro"/>
</dbReference>
<accession>A0AAX6E4T5</accession>
<dbReference type="InterPro" id="IPR009072">
    <property type="entry name" value="Histone-fold"/>
</dbReference>
<evidence type="ECO:0000259" key="7">
    <source>
        <dbReference type="Pfam" id="PF03847"/>
    </source>
</evidence>